<keyword evidence="5" id="KW-0547">Nucleotide-binding</keyword>
<dbReference type="GO" id="GO:0005524">
    <property type="term" value="F:ATP binding"/>
    <property type="evidence" value="ECO:0007669"/>
    <property type="project" value="UniProtKB-KW"/>
</dbReference>
<dbReference type="Pfam" id="PF01590">
    <property type="entry name" value="GAF"/>
    <property type="match status" value="1"/>
</dbReference>
<dbReference type="InterPro" id="IPR029016">
    <property type="entry name" value="GAF-like_dom_sf"/>
</dbReference>
<evidence type="ECO:0000256" key="4">
    <source>
        <dbReference type="ARBA" id="ARBA00022679"/>
    </source>
</evidence>
<comment type="caution">
    <text evidence="10">The sequence shown here is derived from an EMBL/GenBank/DDBJ whole genome shotgun (WGS) entry which is preliminary data.</text>
</comment>
<evidence type="ECO:0000256" key="7">
    <source>
        <dbReference type="ARBA" id="ARBA00022840"/>
    </source>
</evidence>
<keyword evidence="4" id="KW-0808">Transferase</keyword>
<dbReference type="InterPro" id="IPR036890">
    <property type="entry name" value="HATPase_C_sf"/>
</dbReference>
<evidence type="ECO:0000256" key="8">
    <source>
        <dbReference type="ARBA" id="ARBA00023012"/>
    </source>
</evidence>
<dbReference type="GO" id="GO:0000156">
    <property type="term" value="F:phosphorelay response regulator activity"/>
    <property type="evidence" value="ECO:0007669"/>
    <property type="project" value="TreeGrafter"/>
</dbReference>
<evidence type="ECO:0000256" key="6">
    <source>
        <dbReference type="ARBA" id="ARBA00022777"/>
    </source>
</evidence>
<evidence type="ECO:0000256" key="1">
    <source>
        <dbReference type="ARBA" id="ARBA00000085"/>
    </source>
</evidence>
<keyword evidence="8" id="KW-0902">Two-component regulatory system</keyword>
<dbReference type="EMBL" id="BJZV01000049">
    <property type="protein sequence ID" value="GEP12576.1"/>
    <property type="molecule type" value="Genomic_DNA"/>
</dbReference>
<dbReference type="Proteomes" id="UP000321750">
    <property type="component" value="Unassembled WGS sequence"/>
</dbReference>
<keyword evidence="6 10" id="KW-0418">Kinase</keyword>
<dbReference type="InterPro" id="IPR003018">
    <property type="entry name" value="GAF"/>
</dbReference>
<dbReference type="InterPro" id="IPR004358">
    <property type="entry name" value="Sig_transdc_His_kin-like_C"/>
</dbReference>
<dbReference type="Gene3D" id="3.30.450.40">
    <property type="match status" value="1"/>
</dbReference>
<dbReference type="GO" id="GO:0030295">
    <property type="term" value="F:protein kinase activator activity"/>
    <property type="evidence" value="ECO:0007669"/>
    <property type="project" value="TreeGrafter"/>
</dbReference>
<organism evidence="10 11">
    <name type="scientific">Methylobacterium gnaphalii</name>
    <dbReference type="NCBI Taxonomy" id="1010610"/>
    <lineage>
        <taxon>Bacteria</taxon>
        <taxon>Pseudomonadati</taxon>
        <taxon>Pseudomonadota</taxon>
        <taxon>Alphaproteobacteria</taxon>
        <taxon>Hyphomicrobiales</taxon>
        <taxon>Methylobacteriaceae</taxon>
        <taxon>Methylobacterium</taxon>
    </lineage>
</organism>
<dbReference type="Gene3D" id="3.30.565.10">
    <property type="entry name" value="Histidine kinase-like ATPase, C-terminal domain"/>
    <property type="match status" value="1"/>
</dbReference>
<dbReference type="AlphaFoldDB" id="A0A512JRI9"/>
<dbReference type="CDD" id="cd00082">
    <property type="entry name" value="HisKA"/>
    <property type="match status" value="1"/>
</dbReference>
<evidence type="ECO:0000256" key="2">
    <source>
        <dbReference type="ARBA" id="ARBA00012438"/>
    </source>
</evidence>
<evidence type="ECO:0000313" key="10">
    <source>
        <dbReference type="EMBL" id="GEP12576.1"/>
    </source>
</evidence>
<dbReference type="PRINTS" id="PR00344">
    <property type="entry name" value="BCTRLSENSOR"/>
</dbReference>
<evidence type="ECO:0000313" key="11">
    <source>
        <dbReference type="Proteomes" id="UP000321750"/>
    </source>
</evidence>
<dbReference type="SUPFAM" id="SSF47384">
    <property type="entry name" value="Homodimeric domain of signal transducing histidine kinase"/>
    <property type="match status" value="1"/>
</dbReference>
<dbReference type="Pfam" id="PF02518">
    <property type="entry name" value="HATPase_c"/>
    <property type="match status" value="1"/>
</dbReference>
<dbReference type="GO" id="GO:0000155">
    <property type="term" value="F:phosphorelay sensor kinase activity"/>
    <property type="evidence" value="ECO:0007669"/>
    <property type="project" value="InterPro"/>
</dbReference>
<dbReference type="SMART" id="SM00388">
    <property type="entry name" value="HisKA"/>
    <property type="match status" value="1"/>
</dbReference>
<dbReference type="InterPro" id="IPR005467">
    <property type="entry name" value="His_kinase_dom"/>
</dbReference>
<reference evidence="10 11" key="1">
    <citation type="submission" date="2019-07" db="EMBL/GenBank/DDBJ databases">
        <title>Whole genome shotgun sequence of Methylobacterium gnaphalii NBRC 107716.</title>
        <authorList>
            <person name="Hosoyama A."/>
            <person name="Uohara A."/>
            <person name="Ohji S."/>
            <person name="Ichikawa N."/>
        </authorList>
    </citation>
    <scope>NUCLEOTIDE SEQUENCE [LARGE SCALE GENOMIC DNA]</scope>
    <source>
        <strain evidence="10 11">NBRC 107716</strain>
    </source>
</reference>
<dbReference type="SUPFAM" id="SSF55781">
    <property type="entry name" value="GAF domain-like"/>
    <property type="match status" value="1"/>
</dbReference>
<dbReference type="EC" id="2.7.13.3" evidence="2"/>
<evidence type="ECO:0000259" key="9">
    <source>
        <dbReference type="PROSITE" id="PS50109"/>
    </source>
</evidence>
<dbReference type="GO" id="GO:0007234">
    <property type="term" value="P:osmosensory signaling via phosphorelay pathway"/>
    <property type="evidence" value="ECO:0007669"/>
    <property type="project" value="TreeGrafter"/>
</dbReference>
<protein>
    <recommendedName>
        <fullName evidence="2">histidine kinase</fullName>
        <ecNumber evidence="2">2.7.13.3</ecNumber>
    </recommendedName>
</protein>
<dbReference type="InterPro" id="IPR003594">
    <property type="entry name" value="HATPase_dom"/>
</dbReference>
<dbReference type="CDD" id="cd00075">
    <property type="entry name" value="HATPase"/>
    <property type="match status" value="1"/>
</dbReference>
<dbReference type="InterPro" id="IPR036097">
    <property type="entry name" value="HisK_dim/P_sf"/>
</dbReference>
<dbReference type="InterPro" id="IPR003661">
    <property type="entry name" value="HisK_dim/P_dom"/>
</dbReference>
<dbReference type="PROSITE" id="PS50109">
    <property type="entry name" value="HIS_KIN"/>
    <property type="match status" value="1"/>
</dbReference>
<keyword evidence="3" id="KW-0597">Phosphoprotein</keyword>
<accession>A0A512JRI9</accession>
<dbReference type="InterPro" id="IPR050351">
    <property type="entry name" value="BphY/WalK/GraS-like"/>
</dbReference>
<comment type="catalytic activity">
    <reaction evidence="1">
        <text>ATP + protein L-histidine = ADP + protein N-phospho-L-histidine.</text>
        <dbReference type="EC" id="2.7.13.3"/>
    </reaction>
</comment>
<dbReference type="Pfam" id="PF00512">
    <property type="entry name" value="HisKA"/>
    <property type="match status" value="1"/>
</dbReference>
<dbReference type="PANTHER" id="PTHR42878:SF7">
    <property type="entry name" value="SENSOR HISTIDINE KINASE GLRK"/>
    <property type="match status" value="1"/>
</dbReference>
<dbReference type="PANTHER" id="PTHR42878">
    <property type="entry name" value="TWO-COMPONENT HISTIDINE KINASE"/>
    <property type="match status" value="1"/>
</dbReference>
<keyword evidence="7" id="KW-0067">ATP-binding</keyword>
<dbReference type="SMART" id="SM00387">
    <property type="entry name" value="HATPase_c"/>
    <property type="match status" value="1"/>
</dbReference>
<keyword evidence="11" id="KW-1185">Reference proteome</keyword>
<dbReference type="SMART" id="SM00065">
    <property type="entry name" value="GAF"/>
    <property type="match status" value="1"/>
</dbReference>
<dbReference type="Gene3D" id="1.10.287.130">
    <property type="match status" value="1"/>
</dbReference>
<evidence type="ECO:0000256" key="3">
    <source>
        <dbReference type="ARBA" id="ARBA00022553"/>
    </source>
</evidence>
<name>A0A512JRI9_9HYPH</name>
<proteinExistence type="predicted"/>
<gene>
    <name evidence="10" type="ORF">MGN01_44210</name>
</gene>
<evidence type="ECO:0000256" key="5">
    <source>
        <dbReference type="ARBA" id="ARBA00022741"/>
    </source>
</evidence>
<feature type="domain" description="Histidine kinase" evidence="9">
    <location>
        <begin position="230"/>
        <end position="440"/>
    </location>
</feature>
<dbReference type="SUPFAM" id="SSF55874">
    <property type="entry name" value="ATPase domain of HSP90 chaperone/DNA topoisomerase II/histidine kinase"/>
    <property type="match status" value="1"/>
</dbReference>
<sequence length="440" mass="46567">MVTDVLTDDAVLVAGLEAVPGVLEVVRAATGMRFAAVARVTADRWMACAVQDGIGLGIQPGGELPVETTICREVRQAVGPVVISDAQVDSVYFSHPTPSMYGFRSYVSTPIVLPDGTFFGVLCALDPEPRDLSAPWLLRMFRLHAELIAFQIDAHRRLAVGASDLAESRRDLATSRASHASSQADLATSRADFATSQTDLATARTDLRTSTASLADERESSDLREQFIAVLGHDLRNPLASIDAGAKLLAKENLSERGRGILDLVGKSVARMANLIDDVLDFARGRLGGGIAVKKADRVPLAPMLRQVVDELATGHAGRRIEVEFDGIGDCRCDPARIGQLLSNLVANALTHGASDAPVTVRGVMIDGIVELSVSNAGRPIPPEAMANLFQPFVRASSRPSQQGLGLGLYIASEIARAHGGTLTATSGPEATTFAFVMPA</sequence>